<feature type="transmembrane region" description="Helical" evidence="1">
    <location>
        <begin position="25"/>
        <end position="45"/>
    </location>
</feature>
<organism evidence="2 3">
    <name type="scientific">Panicum hallii var. hallii</name>
    <dbReference type="NCBI Taxonomy" id="1504633"/>
    <lineage>
        <taxon>Eukaryota</taxon>
        <taxon>Viridiplantae</taxon>
        <taxon>Streptophyta</taxon>
        <taxon>Embryophyta</taxon>
        <taxon>Tracheophyta</taxon>
        <taxon>Spermatophyta</taxon>
        <taxon>Magnoliopsida</taxon>
        <taxon>Liliopsida</taxon>
        <taxon>Poales</taxon>
        <taxon>Poaceae</taxon>
        <taxon>PACMAD clade</taxon>
        <taxon>Panicoideae</taxon>
        <taxon>Panicodae</taxon>
        <taxon>Paniceae</taxon>
        <taxon>Panicinae</taxon>
        <taxon>Panicum</taxon>
        <taxon>Panicum sect. Panicum</taxon>
    </lineage>
</organism>
<protein>
    <submittedName>
        <fullName evidence="2">Uncharacterized protein</fullName>
    </submittedName>
</protein>
<dbReference type="Proteomes" id="UP000244336">
    <property type="component" value="Chromosome 9"/>
</dbReference>
<evidence type="ECO:0000256" key="1">
    <source>
        <dbReference type="SAM" id="Phobius"/>
    </source>
</evidence>
<dbReference type="OrthoDB" id="676037at2759"/>
<keyword evidence="1" id="KW-0472">Membrane</keyword>
<keyword evidence="1" id="KW-1133">Transmembrane helix</keyword>
<gene>
    <name evidence="2" type="ORF">GQ55_9G592900</name>
</gene>
<proteinExistence type="predicted"/>
<evidence type="ECO:0000313" key="2">
    <source>
        <dbReference type="EMBL" id="PUZ42570.1"/>
    </source>
</evidence>
<dbReference type="Gramene" id="PUZ42570">
    <property type="protein sequence ID" value="PUZ42570"/>
    <property type="gene ID" value="GQ55_9G592900"/>
</dbReference>
<evidence type="ECO:0000313" key="3">
    <source>
        <dbReference type="Proteomes" id="UP000244336"/>
    </source>
</evidence>
<accession>A0A2T7CGW1</accession>
<keyword evidence="1" id="KW-0812">Transmembrane</keyword>
<dbReference type="STRING" id="1504633.A0A2T7CGW1"/>
<dbReference type="EMBL" id="CM009757">
    <property type="protein sequence ID" value="PUZ42570.1"/>
    <property type="molecule type" value="Genomic_DNA"/>
</dbReference>
<dbReference type="AlphaFoldDB" id="A0A2T7CGW1"/>
<name>A0A2T7CGW1_9POAL</name>
<sequence length="132" mass="14640">MVGTCLGADNIPGGLSAYRTWMQTWLPGGGLIRTFGFVAICWTILKARNKACFDKKMIKHPAEILIHAWALMNYWAGLYASDFQEIIIDGVKILISCARRVLAQQGRPVIVSRLLAPADDQESDETDEDGDQ</sequence>
<reference evidence="2 3" key="1">
    <citation type="submission" date="2018-04" db="EMBL/GenBank/DDBJ databases">
        <title>WGS assembly of Panicum hallii var. hallii HAL2.</title>
        <authorList>
            <person name="Lovell J."/>
            <person name="Jenkins J."/>
            <person name="Lowry D."/>
            <person name="Mamidi S."/>
            <person name="Sreedasyam A."/>
            <person name="Weng X."/>
            <person name="Barry K."/>
            <person name="Bonette J."/>
            <person name="Campitelli B."/>
            <person name="Daum C."/>
            <person name="Gordon S."/>
            <person name="Gould B."/>
            <person name="Lipzen A."/>
            <person name="MacQueen A."/>
            <person name="Palacio-Mejia J."/>
            <person name="Plott C."/>
            <person name="Shakirov E."/>
            <person name="Shu S."/>
            <person name="Yoshinaga Y."/>
            <person name="Zane M."/>
            <person name="Rokhsar D."/>
            <person name="Grimwood J."/>
            <person name="Schmutz J."/>
            <person name="Juenger T."/>
        </authorList>
    </citation>
    <scope>NUCLEOTIDE SEQUENCE [LARGE SCALE GENOMIC DNA]</scope>
    <source>
        <strain evidence="3">cv. HAL2</strain>
    </source>
</reference>
<keyword evidence="3" id="KW-1185">Reference proteome</keyword>